<gene>
    <name evidence="5" type="ORF">AWZ03_008338</name>
</gene>
<sequence>MSHKRFYMRLVLHLHAVTCPGVWLCSHGSLEATIKTLGYYFRTGAMEPRFPMLCHDEFTMEGYFKGVNSIDQMRDMLNSEQLEITMWQNGRRLAYYLGRLSDLMQPPVPPLSCAHSANVQLLMKATSAFPGILAPKVEISAELTTRDKQRKCCKVNLEREITNRHAQSRCLSRLELPRKQKTVCHSKGSNCSTDNSLVRSTSSQLLYEQQSRRLSSCSITTRHSSQSLASISTISDSTQCSHSNSNFRSQSNSLAATFTVEHENSCHICQAYSRFYESS</sequence>
<dbReference type="GO" id="GO:0120212">
    <property type="term" value="C:sperm head-tail coupling apparatus"/>
    <property type="evidence" value="ECO:0007669"/>
    <property type="project" value="InterPro"/>
</dbReference>
<evidence type="ECO:0000256" key="2">
    <source>
        <dbReference type="ARBA" id="ARBA00022553"/>
    </source>
</evidence>
<name>A0A484B8U4_DRONA</name>
<evidence type="ECO:0000313" key="6">
    <source>
        <dbReference type="Proteomes" id="UP000295192"/>
    </source>
</evidence>
<dbReference type="GO" id="GO:0032027">
    <property type="term" value="F:myosin light chain binding"/>
    <property type="evidence" value="ECO:0007669"/>
    <property type="project" value="InterPro"/>
</dbReference>
<dbReference type="InterPro" id="IPR032732">
    <property type="entry name" value="SPATA6_N"/>
</dbReference>
<feature type="chain" id="PRO_5019812595" description="Spermatogenesis-associated protein 6 N-terminal domain-containing protein" evidence="3">
    <location>
        <begin position="25"/>
        <end position="279"/>
    </location>
</feature>
<feature type="signal peptide" evidence="3">
    <location>
        <begin position="1"/>
        <end position="24"/>
    </location>
</feature>
<dbReference type="Pfam" id="PF14909">
    <property type="entry name" value="SPATA6"/>
    <property type="match status" value="1"/>
</dbReference>
<comment type="caution">
    <text evidence="5">The sequence shown here is derived from an EMBL/GenBank/DDBJ whole genome shotgun (WGS) entry which is preliminary data.</text>
</comment>
<reference evidence="5 6" key="1">
    <citation type="journal article" date="2019" name="J. Hered.">
        <title>An Improved Genome Assembly for Drosophila navojoa, the Basal Species in the mojavensis Cluster.</title>
        <authorList>
            <person name="Vanderlinde T."/>
            <person name="Dupim E.G."/>
            <person name="Nazario-Yepiz N.O."/>
            <person name="Carvalho A.B."/>
        </authorList>
    </citation>
    <scope>NUCLEOTIDE SEQUENCE [LARGE SCALE GENOMIC DNA]</scope>
    <source>
        <strain evidence="5">Navoj_Jal97</strain>
        <tissue evidence="5">Whole organism</tissue>
    </source>
</reference>
<keyword evidence="3" id="KW-0732">Signal</keyword>
<keyword evidence="2" id="KW-0597">Phosphoprotein</keyword>
<evidence type="ECO:0000259" key="4">
    <source>
        <dbReference type="Pfam" id="PF14909"/>
    </source>
</evidence>
<dbReference type="OrthoDB" id="5963614at2759"/>
<dbReference type="EMBL" id="LSRL02000082">
    <property type="protein sequence ID" value="TDG45276.1"/>
    <property type="molecule type" value="Genomic_DNA"/>
</dbReference>
<dbReference type="AlphaFoldDB" id="A0A484B8U4"/>
<dbReference type="GO" id="GO:0007283">
    <property type="term" value="P:spermatogenesis"/>
    <property type="evidence" value="ECO:0007669"/>
    <property type="project" value="InterPro"/>
</dbReference>
<evidence type="ECO:0000313" key="5">
    <source>
        <dbReference type="EMBL" id="TDG45276.1"/>
    </source>
</evidence>
<dbReference type="InterPro" id="IPR042769">
    <property type="entry name" value="SPATA6_fam"/>
</dbReference>
<dbReference type="STRING" id="7232.A0A484B8U4"/>
<dbReference type="PANTHER" id="PTHR16435">
    <property type="entry name" value="SPERMATOGENESIS-ASSOCIATED PROTEIN 6 SPATA6"/>
    <property type="match status" value="1"/>
</dbReference>
<protein>
    <recommendedName>
        <fullName evidence="4">Spermatogenesis-associated protein 6 N-terminal domain-containing protein</fullName>
    </recommendedName>
</protein>
<comment type="similarity">
    <text evidence="1">Belongs to the SPATA6 family.</text>
</comment>
<evidence type="ECO:0000256" key="3">
    <source>
        <dbReference type="SAM" id="SignalP"/>
    </source>
</evidence>
<dbReference type="KEGG" id="dnv:108651003"/>
<dbReference type="PANTHER" id="PTHR16435:SF6">
    <property type="entry name" value="IP09370P"/>
    <property type="match status" value="1"/>
</dbReference>
<feature type="domain" description="Spermatogenesis-associated protein 6 N-terminal" evidence="4">
    <location>
        <begin position="11"/>
        <end position="144"/>
    </location>
</feature>
<organism evidence="5 6">
    <name type="scientific">Drosophila navojoa</name>
    <name type="common">Fruit fly</name>
    <dbReference type="NCBI Taxonomy" id="7232"/>
    <lineage>
        <taxon>Eukaryota</taxon>
        <taxon>Metazoa</taxon>
        <taxon>Ecdysozoa</taxon>
        <taxon>Arthropoda</taxon>
        <taxon>Hexapoda</taxon>
        <taxon>Insecta</taxon>
        <taxon>Pterygota</taxon>
        <taxon>Neoptera</taxon>
        <taxon>Endopterygota</taxon>
        <taxon>Diptera</taxon>
        <taxon>Brachycera</taxon>
        <taxon>Muscomorpha</taxon>
        <taxon>Ephydroidea</taxon>
        <taxon>Drosophilidae</taxon>
        <taxon>Drosophila</taxon>
    </lineage>
</organism>
<accession>A0A484B8U4</accession>
<keyword evidence="6" id="KW-1185">Reference proteome</keyword>
<dbReference type="Proteomes" id="UP000295192">
    <property type="component" value="Unassembled WGS sequence"/>
</dbReference>
<proteinExistence type="inferred from homology"/>
<evidence type="ECO:0000256" key="1">
    <source>
        <dbReference type="ARBA" id="ARBA00006215"/>
    </source>
</evidence>
<dbReference type="OMA" id="HKRFYVR"/>